<keyword evidence="1" id="KW-0732">Signal</keyword>
<organism evidence="2 3">
    <name type="scientific">Cylicocyclus nassatus</name>
    <name type="common">Nematode worm</name>
    <dbReference type="NCBI Taxonomy" id="53992"/>
    <lineage>
        <taxon>Eukaryota</taxon>
        <taxon>Metazoa</taxon>
        <taxon>Ecdysozoa</taxon>
        <taxon>Nematoda</taxon>
        <taxon>Chromadorea</taxon>
        <taxon>Rhabditida</taxon>
        <taxon>Rhabditina</taxon>
        <taxon>Rhabditomorpha</taxon>
        <taxon>Strongyloidea</taxon>
        <taxon>Strongylidae</taxon>
        <taxon>Cylicocyclus</taxon>
    </lineage>
</organism>
<reference evidence="2" key="1">
    <citation type="submission" date="2023-07" db="EMBL/GenBank/DDBJ databases">
        <authorList>
            <consortium name="CYATHOMIX"/>
        </authorList>
    </citation>
    <scope>NUCLEOTIDE SEQUENCE</scope>
    <source>
        <strain evidence="2">N/A</strain>
    </source>
</reference>
<dbReference type="Proteomes" id="UP001176961">
    <property type="component" value="Unassembled WGS sequence"/>
</dbReference>
<keyword evidence="3" id="KW-1185">Reference proteome</keyword>
<proteinExistence type="predicted"/>
<gene>
    <name evidence="2" type="ORF">CYNAS_LOCUS21531</name>
</gene>
<accession>A0AA36HGK2</accession>
<feature type="signal peptide" evidence="1">
    <location>
        <begin position="1"/>
        <end position="19"/>
    </location>
</feature>
<sequence length="104" mass="11418">MRNWQQLTLLLLFLSVVNGCFLNSCPYRRYGRTLRCSQCGPAGEGLCLRSGQCCSHTDCYASEDCNPGATCPENFCRFDGVPGICISKLLCCTSSQCIRSIQCA</sequence>
<comment type="caution">
    <text evidence="2">The sequence shown here is derived from an EMBL/GenBank/DDBJ whole genome shotgun (WGS) entry which is preliminary data.</text>
</comment>
<feature type="chain" id="PRO_5041277861" evidence="1">
    <location>
        <begin position="20"/>
        <end position="104"/>
    </location>
</feature>
<evidence type="ECO:0000256" key="1">
    <source>
        <dbReference type="SAM" id="SignalP"/>
    </source>
</evidence>
<dbReference type="EMBL" id="CATQJL010000326">
    <property type="protein sequence ID" value="CAJ0609548.1"/>
    <property type="molecule type" value="Genomic_DNA"/>
</dbReference>
<dbReference type="AlphaFoldDB" id="A0AA36HGK2"/>
<evidence type="ECO:0000313" key="2">
    <source>
        <dbReference type="EMBL" id="CAJ0609548.1"/>
    </source>
</evidence>
<evidence type="ECO:0000313" key="3">
    <source>
        <dbReference type="Proteomes" id="UP001176961"/>
    </source>
</evidence>
<name>A0AA36HGK2_CYLNA</name>
<protein>
    <submittedName>
        <fullName evidence="2">Uncharacterized protein</fullName>
    </submittedName>
</protein>